<comment type="caution">
    <text evidence="2">The sequence shown here is derived from an EMBL/GenBank/DDBJ whole genome shotgun (WGS) entry which is preliminary data.</text>
</comment>
<feature type="signal peptide" evidence="1">
    <location>
        <begin position="1"/>
        <end position="16"/>
    </location>
</feature>
<reference evidence="2 3" key="1">
    <citation type="submission" date="2019-05" db="EMBL/GenBank/DDBJ databases">
        <title>Mikania micrantha, genome provides insights into the molecular mechanism of rapid growth.</title>
        <authorList>
            <person name="Liu B."/>
        </authorList>
    </citation>
    <scope>NUCLEOTIDE SEQUENCE [LARGE SCALE GENOMIC DNA]</scope>
    <source>
        <strain evidence="2">NLD-2019</strain>
        <tissue evidence="2">Leaf</tissue>
    </source>
</reference>
<dbReference type="AlphaFoldDB" id="A0A5N6MCH6"/>
<evidence type="ECO:0000256" key="1">
    <source>
        <dbReference type="SAM" id="SignalP"/>
    </source>
</evidence>
<dbReference type="Proteomes" id="UP000326396">
    <property type="component" value="Linkage Group LG6"/>
</dbReference>
<gene>
    <name evidence="2" type="ORF">E3N88_33614</name>
</gene>
<evidence type="ECO:0000313" key="3">
    <source>
        <dbReference type="Proteomes" id="UP000326396"/>
    </source>
</evidence>
<name>A0A5N6MCH6_9ASTR</name>
<keyword evidence="3" id="KW-1185">Reference proteome</keyword>
<feature type="chain" id="PRO_5024347533" evidence="1">
    <location>
        <begin position="17"/>
        <end position="100"/>
    </location>
</feature>
<proteinExistence type="predicted"/>
<keyword evidence="1" id="KW-0732">Signal</keyword>
<protein>
    <submittedName>
        <fullName evidence="2">Uncharacterized protein</fullName>
    </submittedName>
</protein>
<dbReference type="EMBL" id="SZYD01000016">
    <property type="protein sequence ID" value="KAD3338093.1"/>
    <property type="molecule type" value="Genomic_DNA"/>
</dbReference>
<sequence length="100" mass="11387">MFLLLTSTAFSKATTALIPTIGTYSDYYESEHHETFSSINSTPENSMISSGLYGCVEYPMLDYDQMLDRSAVYSESRNINTLDDVCRWLCDDVDDDQELE</sequence>
<organism evidence="2 3">
    <name type="scientific">Mikania micrantha</name>
    <name type="common">bitter vine</name>
    <dbReference type="NCBI Taxonomy" id="192012"/>
    <lineage>
        <taxon>Eukaryota</taxon>
        <taxon>Viridiplantae</taxon>
        <taxon>Streptophyta</taxon>
        <taxon>Embryophyta</taxon>
        <taxon>Tracheophyta</taxon>
        <taxon>Spermatophyta</taxon>
        <taxon>Magnoliopsida</taxon>
        <taxon>eudicotyledons</taxon>
        <taxon>Gunneridae</taxon>
        <taxon>Pentapetalae</taxon>
        <taxon>asterids</taxon>
        <taxon>campanulids</taxon>
        <taxon>Asterales</taxon>
        <taxon>Asteraceae</taxon>
        <taxon>Asteroideae</taxon>
        <taxon>Heliantheae alliance</taxon>
        <taxon>Eupatorieae</taxon>
        <taxon>Mikania</taxon>
    </lineage>
</organism>
<evidence type="ECO:0000313" key="2">
    <source>
        <dbReference type="EMBL" id="KAD3338093.1"/>
    </source>
</evidence>
<accession>A0A5N6MCH6</accession>